<dbReference type="GO" id="GO:0007165">
    <property type="term" value="P:signal transduction"/>
    <property type="evidence" value="ECO:0007669"/>
    <property type="project" value="TreeGrafter"/>
</dbReference>
<evidence type="ECO:0000256" key="5">
    <source>
        <dbReference type="ARBA" id="ARBA00023136"/>
    </source>
</evidence>
<evidence type="ECO:0000256" key="6">
    <source>
        <dbReference type="SAM" id="MobiDB-lite"/>
    </source>
</evidence>
<keyword evidence="3 7" id="KW-0812">Transmembrane</keyword>
<dbReference type="OMA" id="DICHEEH"/>
<dbReference type="AlphaFoldDB" id="A0A8C4ZRH5"/>
<dbReference type="PANTHER" id="PTHR10165:SF13">
    <property type="entry name" value="PHOSPHOLIPID PHOSPHATASE-RELATED PROTEIN TYPE 4"/>
    <property type="match status" value="1"/>
</dbReference>
<dbReference type="GO" id="GO:0005886">
    <property type="term" value="C:plasma membrane"/>
    <property type="evidence" value="ECO:0007669"/>
    <property type="project" value="TreeGrafter"/>
</dbReference>
<evidence type="ECO:0000256" key="1">
    <source>
        <dbReference type="ARBA" id="ARBA00004141"/>
    </source>
</evidence>
<comment type="similarity">
    <text evidence="2">Belongs to the PA-phosphatase related phosphoesterase family.</text>
</comment>
<feature type="transmembrane region" description="Helical" evidence="7">
    <location>
        <begin position="51"/>
        <end position="71"/>
    </location>
</feature>
<dbReference type="Pfam" id="PF01569">
    <property type="entry name" value="PAP2"/>
    <property type="match status" value="1"/>
</dbReference>
<keyword evidence="10" id="KW-1185">Reference proteome</keyword>
<dbReference type="PANTHER" id="PTHR10165">
    <property type="entry name" value="LIPID PHOSPHATE PHOSPHATASE"/>
    <property type="match status" value="1"/>
</dbReference>
<reference evidence="9" key="1">
    <citation type="submission" date="2025-08" db="UniProtKB">
        <authorList>
            <consortium name="Ensembl"/>
        </authorList>
    </citation>
    <scope>IDENTIFICATION</scope>
</reference>
<dbReference type="InterPro" id="IPR000326">
    <property type="entry name" value="PAP2/HPO"/>
</dbReference>
<evidence type="ECO:0000256" key="7">
    <source>
        <dbReference type="SAM" id="Phobius"/>
    </source>
</evidence>
<evidence type="ECO:0000313" key="9">
    <source>
        <dbReference type="Ensembl" id="ENSGMOP00000020327.2"/>
    </source>
</evidence>
<dbReference type="InterPro" id="IPR043216">
    <property type="entry name" value="PAP-like"/>
</dbReference>
<feature type="compositionally biased region" description="Polar residues" evidence="6">
    <location>
        <begin position="251"/>
        <end position="265"/>
    </location>
</feature>
<dbReference type="GO" id="GO:0006644">
    <property type="term" value="P:phospholipid metabolic process"/>
    <property type="evidence" value="ECO:0007669"/>
    <property type="project" value="InterPro"/>
</dbReference>
<reference evidence="9" key="2">
    <citation type="submission" date="2025-09" db="UniProtKB">
        <authorList>
            <consortium name="Ensembl"/>
        </authorList>
    </citation>
    <scope>IDENTIFICATION</scope>
</reference>
<dbReference type="Proteomes" id="UP000694546">
    <property type="component" value="Chromosome 8"/>
</dbReference>
<evidence type="ECO:0000256" key="3">
    <source>
        <dbReference type="ARBA" id="ARBA00022692"/>
    </source>
</evidence>
<keyword evidence="4 7" id="KW-1133">Transmembrane helix</keyword>
<proteinExistence type="inferred from homology"/>
<dbReference type="InterPro" id="IPR036938">
    <property type="entry name" value="PAP2/HPO_sf"/>
</dbReference>
<feature type="transmembrane region" description="Helical" evidence="7">
    <location>
        <begin position="176"/>
        <end position="194"/>
    </location>
</feature>
<sequence length="272" mass="29208">VFFLPILASSVVSLYFLELTDFFQPVHSGYSCSDRSLSLPYILPRQEVCPLLLLFSLAFAAPAATVTTLLTSPVSSVLTGCVHVFGLCVTALITDVLQLSTGQHAPYWLAVCRPNLTHINLSSCEDAFILEDICSGPDPTLISTGRQGTLPLDLSVCLSMYFNAVLTDSAKLLKPVLVFSFVLLAVLAGLTRLIQFRNHPGDVYAGWLLGGAIAVYLGVYAVGNFQPSEDHSRTRPPPPLLREPPLSSLPNVSQSAASNTHQGNSIAECGME</sequence>
<feature type="region of interest" description="Disordered" evidence="6">
    <location>
        <begin position="228"/>
        <end position="272"/>
    </location>
</feature>
<accession>A0A8C4ZRH5</accession>
<dbReference type="GO" id="GO:0007409">
    <property type="term" value="P:axonogenesis"/>
    <property type="evidence" value="ECO:0007669"/>
    <property type="project" value="TreeGrafter"/>
</dbReference>
<organism evidence="9 10">
    <name type="scientific">Gadus morhua</name>
    <name type="common">Atlantic cod</name>
    <dbReference type="NCBI Taxonomy" id="8049"/>
    <lineage>
        <taxon>Eukaryota</taxon>
        <taxon>Metazoa</taxon>
        <taxon>Chordata</taxon>
        <taxon>Craniata</taxon>
        <taxon>Vertebrata</taxon>
        <taxon>Euteleostomi</taxon>
        <taxon>Actinopterygii</taxon>
        <taxon>Neopterygii</taxon>
        <taxon>Teleostei</taxon>
        <taxon>Neoteleostei</taxon>
        <taxon>Acanthomorphata</taxon>
        <taxon>Zeiogadaria</taxon>
        <taxon>Gadariae</taxon>
        <taxon>Gadiformes</taxon>
        <taxon>Gadoidei</taxon>
        <taxon>Gadidae</taxon>
        <taxon>Gadus</taxon>
    </lineage>
</organism>
<feature type="transmembrane region" description="Helical" evidence="7">
    <location>
        <begin position="206"/>
        <end position="225"/>
    </location>
</feature>
<feature type="domain" description="Phosphatidic acid phosphatase type 2/haloperoxidase" evidence="8">
    <location>
        <begin position="156"/>
        <end position="216"/>
    </location>
</feature>
<dbReference type="Gene3D" id="1.20.144.10">
    <property type="entry name" value="Phosphatidic acid phosphatase type 2/haloperoxidase"/>
    <property type="match status" value="1"/>
</dbReference>
<comment type="subcellular location">
    <subcellularLocation>
        <location evidence="1">Membrane</location>
        <topology evidence="1">Multi-pass membrane protein</topology>
    </subcellularLocation>
</comment>
<dbReference type="Ensembl" id="ENSGMOT00000020827.2">
    <property type="protein sequence ID" value="ENSGMOP00000020327.2"/>
    <property type="gene ID" value="ENSGMOG00000018917.2"/>
</dbReference>
<name>A0A8C4ZRH5_GADMO</name>
<protein>
    <recommendedName>
        <fullName evidence="8">Phosphatidic acid phosphatase type 2/haloperoxidase domain-containing protein</fullName>
    </recommendedName>
</protein>
<dbReference type="GO" id="GO:0008195">
    <property type="term" value="F:phosphatidate phosphatase activity"/>
    <property type="evidence" value="ECO:0007669"/>
    <property type="project" value="TreeGrafter"/>
</dbReference>
<keyword evidence="5 7" id="KW-0472">Membrane</keyword>
<dbReference type="SUPFAM" id="SSF48317">
    <property type="entry name" value="Acid phosphatase/Vanadium-dependent haloperoxidase"/>
    <property type="match status" value="1"/>
</dbReference>
<dbReference type="GeneTree" id="ENSGT00940000156181"/>
<evidence type="ECO:0000313" key="10">
    <source>
        <dbReference type="Proteomes" id="UP000694546"/>
    </source>
</evidence>
<evidence type="ECO:0000259" key="8">
    <source>
        <dbReference type="Pfam" id="PF01569"/>
    </source>
</evidence>
<evidence type="ECO:0000256" key="2">
    <source>
        <dbReference type="ARBA" id="ARBA00008816"/>
    </source>
</evidence>
<dbReference type="GO" id="GO:0046839">
    <property type="term" value="P:phospholipid dephosphorylation"/>
    <property type="evidence" value="ECO:0007669"/>
    <property type="project" value="TreeGrafter"/>
</dbReference>
<feature type="transmembrane region" description="Helical" evidence="7">
    <location>
        <begin position="77"/>
        <end position="97"/>
    </location>
</feature>
<evidence type="ECO:0000256" key="4">
    <source>
        <dbReference type="ARBA" id="ARBA00022989"/>
    </source>
</evidence>